<dbReference type="Pfam" id="PF13517">
    <property type="entry name" value="FG-GAP_3"/>
    <property type="match status" value="1"/>
</dbReference>
<dbReference type="PANTHER" id="PTHR44103">
    <property type="entry name" value="PROPROTEIN CONVERTASE P"/>
    <property type="match status" value="1"/>
</dbReference>
<evidence type="ECO:0000256" key="2">
    <source>
        <dbReference type="SAM" id="SignalP"/>
    </source>
</evidence>
<dbReference type="PANTHER" id="PTHR44103:SF1">
    <property type="entry name" value="PROPROTEIN CONVERTASE P"/>
    <property type="match status" value="1"/>
</dbReference>
<evidence type="ECO:0000313" key="4">
    <source>
        <dbReference type="Proteomes" id="UP000031774"/>
    </source>
</evidence>
<dbReference type="InterPro" id="IPR013517">
    <property type="entry name" value="FG-GAP"/>
</dbReference>
<proteinExistence type="predicted"/>
<reference evidence="3 4" key="1">
    <citation type="submission" date="2014-12" db="EMBL/GenBank/DDBJ databases">
        <title>Complete genome sequence of Streptomyces vietnamensis strain GIMV4.0001, a genetic manipulable producer of the benzoisochromanequinone antibiotic granaticin.</title>
        <authorList>
            <person name="Deng M.R."/>
            <person name="Guo J."/>
            <person name="Ma L.Y."/>
            <person name="Feng G.D."/>
            <person name="Mo C.Y."/>
            <person name="Zhu H.H."/>
        </authorList>
    </citation>
    <scope>NUCLEOTIDE SEQUENCE [LARGE SCALE GENOMIC DNA]</scope>
    <source>
        <strain evidence="4">GIMV4.0001</strain>
    </source>
</reference>
<dbReference type="EMBL" id="CP010407">
    <property type="protein sequence ID" value="AJF70044.1"/>
    <property type="molecule type" value="Genomic_DNA"/>
</dbReference>
<dbReference type="Gene3D" id="2.115.10.10">
    <property type="entry name" value="Tachylectin 2"/>
    <property type="match status" value="1"/>
</dbReference>
<evidence type="ECO:0008006" key="5">
    <source>
        <dbReference type="Google" id="ProtNLM"/>
    </source>
</evidence>
<accession>A0A0B5INP3</accession>
<organism evidence="3 4">
    <name type="scientific">Streptomyces vietnamensis</name>
    <dbReference type="NCBI Taxonomy" id="362257"/>
    <lineage>
        <taxon>Bacteria</taxon>
        <taxon>Bacillati</taxon>
        <taxon>Actinomycetota</taxon>
        <taxon>Actinomycetes</taxon>
        <taxon>Kitasatosporales</taxon>
        <taxon>Streptomycetaceae</taxon>
        <taxon>Streptomyces</taxon>
    </lineage>
</organism>
<dbReference type="HOGENOM" id="CLU_056732_0_0_11"/>
<evidence type="ECO:0000313" key="3">
    <source>
        <dbReference type="EMBL" id="AJF70044.1"/>
    </source>
</evidence>
<dbReference type="STRING" id="362257.SVTN_29100"/>
<gene>
    <name evidence="3" type="ORF">SVTN_29100</name>
</gene>
<feature type="signal peptide" evidence="2">
    <location>
        <begin position="1"/>
        <end position="28"/>
    </location>
</feature>
<dbReference type="SUPFAM" id="SSF69318">
    <property type="entry name" value="Integrin alpha N-terminal domain"/>
    <property type="match status" value="1"/>
</dbReference>
<dbReference type="Proteomes" id="UP000031774">
    <property type="component" value="Chromosome"/>
</dbReference>
<keyword evidence="1 2" id="KW-0732">Signal</keyword>
<feature type="chain" id="PRO_5002118599" description="Alpha integrin" evidence="2">
    <location>
        <begin position="29"/>
        <end position="303"/>
    </location>
</feature>
<protein>
    <recommendedName>
        <fullName evidence="5">Alpha integrin</fullName>
    </recommendedName>
</protein>
<dbReference type="AlphaFoldDB" id="A0A0B5INP3"/>
<evidence type="ECO:0000256" key="1">
    <source>
        <dbReference type="ARBA" id="ARBA00022729"/>
    </source>
</evidence>
<dbReference type="InterPro" id="IPR028994">
    <property type="entry name" value="Integrin_alpha_N"/>
</dbReference>
<keyword evidence="4" id="KW-1185">Reference proteome</keyword>
<name>A0A0B5INP3_9ACTN</name>
<dbReference type="KEGG" id="svt:SVTN_29100"/>
<sequence>MNRAGLVSRVTVAAITAALVGTTTAAYAADAPATPSAVKPSSTASATADAGAAAASADAELRFLNGVSGDTLWWYEPNGSGGFEARNYATNTWGSVKNAQQADNDGDGIADDTWIWYTSGTMAYGAGESTSSSFTTVGSGWNIYNKIVSPGQLGGGAAADIIARDSSGTLWLYLGYGNGKLTSRYKVGTGWNAYNQIAGAGDLSGDGKADIVARDSGGVLWLYKGTGDYKAPFTGRTKIGSGWGGYNTLLGIGDLDWDGHSDLLARDTSGRLYRYSGTGVASAPFKPRVLIGSSGWNTYRLMF</sequence>